<proteinExistence type="predicted"/>
<dbReference type="KEGG" id="pbt:ING2E5B_1846"/>
<keyword evidence="1" id="KW-0732">Signal</keyword>
<dbReference type="HOGENOM" id="CLU_2070946_0_0_10"/>
<gene>
    <name evidence="2" type="ORF">ING2E5B_1846</name>
</gene>
<feature type="chain" id="PRO_5030003007" description="Secretion system C-terminal sorting domain-containing protein" evidence="1">
    <location>
        <begin position="21"/>
        <end position="118"/>
    </location>
</feature>
<sequence>MRLFYLVLISFCFSVGTCFSTERNTFIGMPDSHLNFNNQNQFYHQPNIGQDSVVIKLAENRLIIENLPKDDILEIYNIMGVKVYNRRINAGTNEYILSLPKGYYILKIGKLTKKIAIR</sequence>
<feature type="signal peptide" evidence="1">
    <location>
        <begin position="1"/>
        <end position="20"/>
    </location>
</feature>
<dbReference type="Proteomes" id="UP000032417">
    <property type="component" value="Chromosome 1"/>
</dbReference>
<dbReference type="AlphaFoldDB" id="A0A098C0X2"/>
<protein>
    <recommendedName>
        <fullName evidence="4">Secretion system C-terminal sorting domain-containing protein</fullName>
    </recommendedName>
</protein>
<reference evidence="2 3" key="1">
    <citation type="submission" date="2014-08" db="EMBL/GenBank/DDBJ databases">
        <authorList>
            <person name="Wibberg D."/>
        </authorList>
    </citation>
    <scope>NUCLEOTIDE SEQUENCE [LARGE SCALE GENOMIC DNA]</scope>
    <source>
        <strain evidence="3">ING2-E5B</strain>
    </source>
</reference>
<evidence type="ECO:0000313" key="2">
    <source>
        <dbReference type="EMBL" id="CEA16584.1"/>
    </source>
</evidence>
<accession>A0A098C0X2</accession>
<dbReference type="STRING" id="1562970.ING2E5B_1846"/>
<dbReference type="InterPro" id="IPR026444">
    <property type="entry name" value="Secre_tail"/>
</dbReference>
<name>A0A098C0X2_9BACT</name>
<keyword evidence="3" id="KW-1185">Reference proteome</keyword>
<dbReference type="EMBL" id="LN515532">
    <property type="protein sequence ID" value="CEA16584.1"/>
    <property type="molecule type" value="Genomic_DNA"/>
</dbReference>
<evidence type="ECO:0000313" key="3">
    <source>
        <dbReference type="Proteomes" id="UP000032417"/>
    </source>
</evidence>
<dbReference type="OrthoDB" id="1050368at2"/>
<evidence type="ECO:0008006" key="4">
    <source>
        <dbReference type="Google" id="ProtNLM"/>
    </source>
</evidence>
<dbReference type="NCBIfam" id="TIGR04183">
    <property type="entry name" value="Por_Secre_tail"/>
    <property type="match status" value="1"/>
</dbReference>
<evidence type="ECO:0000256" key="1">
    <source>
        <dbReference type="SAM" id="SignalP"/>
    </source>
</evidence>
<organism evidence="2 3">
    <name type="scientific">Fermentimonas caenicola</name>
    <dbReference type="NCBI Taxonomy" id="1562970"/>
    <lineage>
        <taxon>Bacteria</taxon>
        <taxon>Pseudomonadati</taxon>
        <taxon>Bacteroidota</taxon>
        <taxon>Bacteroidia</taxon>
        <taxon>Bacteroidales</taxon>
        <taxon>Dysgonomonadaceae</taxon>
        <taxon>Fermentimonas</taxon>
    </lineage>
</organism>